<dbReference type="InterPro" id="IPR036388">
    <property type="entry name" value="WH-like_DNA-bd_sf"/>
</dbReference>
<dbReference type="Pfam" id="PF07729">
    <property type="entry name" value="FCD"/>
    <property type="match status" value="1"/>
</dbReference>
<dbReference type="STRING" id="266809.PM03_14755"/>
<dbReference type="InterPro" id="IPR036390">
    <property type="entry name" value="WH_DNA-bd_sf"/>
</dbReference>
<dbReference type="SUPFAM" id="SSF48008">
    <property type="entry name" value="GntR ligand-binding domain-like"/>
    <property type="match status" value="1"/>
</dbReference>
<dbReference type="SMART" id="SM00345">
    <property type="entry name" value="HTH_GNTR"/>
    <property type="match status" value="1"/>
</dbReference>
<dbReference type="Proteomes" id="UP000051298">
    <property type="component" value="Unassembled WGS sequence"/>
</dbReference>
<evidence type="ECO:0000256" key="2">
    <source>
        <dbReference type="ARBA" id="ARBA00023125"/>
    </source>
</evidence>
<evidence type="ECO:0000256" key="3">
    <source>
        <dbReference type="ARBA" id="ARBA00023163"/>
    </source>
</evidence>
<keyword evidence="1" id="KW-0805">Transcription regulation</keyword>
<dbReference type="PRINTS" id="PR00035">
    <property type="entry name" value="HTHGNTR"/>
</dbReference>
<dbReference type="SUPFAM" id="SSF46785">
    <property type="entry name" value="Winged helix' DNA-binding domain"/>
    <property type="match status" value="1"/>
</dbReference>
<sequence>MNAFDAQTRPLKRMSLHEELAQKVAELIVGGELEPGSKVPEKELCEAFGVSRTPLREALKVLANDRLISLEPNRGAWVTPITPADVEDIYPVMGVLEGLAGELACARLSDAGIAQIRALHTEMEGQYAARDRAGFIKTNQKIHEAILVGARNETLSAQFQSLAIRVRQARYAAPVSDERWALAFAEHEQMIMCLEARDGAGLARVLRTHLDHKAETVLDWLDQKSS</sequence>
<keyword evidence="3" id="KW-0804">Transcription</keyword>
<proteinExistence type="predicted"/>
<dbReference type="PROSITE" id="PS50949">
    <property type="entry name" value="HTH_GNTR"/>
    <property type="match status" value="1"/>
</dbReference>
<evidence type="ECO:0000313" key="5">
    <source>
        <dbReference type="EMBL" id="CUH60043.1"/>
    </source>
</evidence>
<dbReference type="RefSeq" id="WP_233486425.1">
    <property type="nucleotide sequence ID" value="NZ_CYRX01000024.1"/>
</dbReference>
<dbReference type="eggNOG" id="COG1802">
    <property type="taxonomic scope" value="Bacteria"/>
</dbReference>
<evidence type="ECO:0000313" key="6">
    <source>
        <dbReference type="Proteomes" id="UP000051298"/>
    </source>
</evidence>
<evidence type="ECO:0000259" key="4">
    <source>
        <dbReference type="PROSITE" id="PS50949"/>
    </source>
</evidence>
<dbReference type="Gene3D" id="1.20.120.530">
    <property type="entry name" value="GntR ligand-binding domain-like"/>
    <property type="match status" value="1"/>
</dbReference>
<dbReference type="Gene3D" id="1.10.10.10">
    <property type="entry name" value="Winged helix-like DNA-binding domain superfamily/Winged helix DNA-binding domain"/>
    <property type="match status" value="1"/>
</dbReference>
<dbReference type="InterPro" id="IPR011711">
    <property type="entry name" value="GntR_C"/>
</dbReference>
<dbReference type="PANTHER" id="PTHR43537:SF50">
    <property type="entry name" value="TRANSCRIPTIONAL REGULATORY PROTEIN"/>
    <property type="match status" value="1"/>
</dbReference>
<dbReference type="SMART" id="SM00895">
    <property type="entry name" value="FCD"/>
    <property type="match status" value="1"/>
</dbReference>
<dbReference type="InterPro" id="IPR008920">
    <property type="entry name" value="TF_FadR/GntR_C"/>
</dbReference>
<dbReference type="EMBL" id="CYRX01000024">
    <property type="protein sequence ID" value="CUH60043.1"/>
    <property type="molecule type" value="Genomic_DNA"/>
</dbReference>
<dbReference type="CDD" id="cd07377">
    <property type="entry name" value="WHTH_GntR"/>
    <property type="match status" value="1"/>
</dbReference>
<name>A0A0P1FER2_9RHOB</name>
<evidence type="ECO:0000256" key="1">
    <source>
        <dbReference type="ARBA" id="ARBA00023015"/>
    </source>
</evidence>
<feature type="domain" description="HTH gntR-type" evidence="4">
    <location>
        <begin position="14"/>
        <end position="81"/>
    </location>
</feature>
<accession>A0A0P1FER2</accession>
<gene>
    <name evidence="5" type="primary">ydfH_3</name>
    <name evidence="5" type="ORF">THS5294_01332</name>
</gene>
<keyword evidence="2" id="KW-0238">DNA-binding</keyword>
<dbReference type="AlphaFoldDB" id="A0A0P1FER2"/>
<dbReference type="InterPro" id="IPR000524">
    <property type="entry name" value="Tscrpt_reg_HTH_GntR"/>
</dbReference>
<reference evidence="5 6" key="1">
    <citation type="submission" date="2015-09" db="EMBL/GenBank/DDBJ databases">
        <authorList>
            <consortium name="Swine Surveillance"/>
        </authorList>
    </citation>
    <scope>NUCLEOTIDE SEQUENCE [LARGE SCALE GENOMIC DNA]</scope>
    <source>
        <strain evidence="5 6">CECT 5294</strain>
    </source>
</reference>
<dbReference type="PANTHER" id="PTHR43537">
    <property type="entry name" value="TRANSCRIPTIONAL REGULATOR, GNTR FAMILY"/>
    <property type="match status" value="1"/>
</dbReference>
<organism evidence="5 6">
    <name type="scientific">Thalassobacter stenotrophicus</name>
    <dbReference type="NCBI Taxonomy" id="266809"/>
    <lineage>
        <taxon>Bacteria</taxon>
        <taxon>Pseudomonadati</taxon>
        <taxon>Pseudomonadota</taxon>
        <taxon>Alphaproteobacteria</taxon>
        <taxon>Rhodobacterales</taxon>
        <taxon>Roseobacteraceae</taxon>
        <taxon>Thalassobacter</taxon>
    </lineage>
</organism>
<protein>
    <submittedName>
        <fullName evidence="5">Putative HTH-type transcriptional regulator YdfH</fullName>
    </submittedName>
</protein>
<dbReference type="GO" id="GO:0003677">
    <property type="term" value="F:DNA binding"/>
    <property type="evidence" value="ECO:0007669"/>
    <property type="project" value="UniProtKB-KW"/>
</dbReference>
<dbReference type="Pfam" id="PF00392">
    <property type="entry name" value="GntR"/>
    <property type="match status" value="1"/>
</dbReference>
<dbReference type="GO" id="GO:0003700">
    <property type="term" value="F:DNA-binding transcription factor activity"/>
    <property type="evidence" value="ECO:0007669"/>
    <property type="project" value="InterPro"/>
</dbReference>